<reference evidence="3" key="1">
    <citation type="submission" date="2016-04" db="EMBL/GenBank/DDBJ databases">
        <authorList>
            <person name="Evans L.H."/>
            <person name="Alamgir A."/>
            <person name="Owens N."/>
            <person name="Weber N.D."/>
            <person name="Virtaneva K."/>
            <person name="Barbian K."/>
            <person name="Babar A."/>
            <person name="Rosenke K."/>
        </authorList>
    </citation>
    <scope>NUCLEOTIDE SEQUENCE [LARGE SCALE GENOMIC DNA]</scope>
    <source>
        <strain evidence="3">CBS 101.48</strain>
    </source>
</reference>
<accession>A0A168RMQ9</accession>
<dbReference type="EMBL" id="LT554730">
    <property type="protein sequence ID" value="SAM07147.1"/>
    <property type="molecule type" value="Genomic_DNA"/>
</dbReference>
<feature type="transmembrane region" description="Helical" evidence="2">
    <location>
        <begin position="193"/>
        <end position="215"/>
    </location>
</feature>
<keyword evidence="2" id="KW-0812">Transmembrane</keyword>
<feature type="region of interest" description="Disordered" evidence="1">
    <location>
        <begin position="82"/>
        <end position="107"/>
    </location>
</feature>
<dbReference type="InParanoid" id="A0A168RMQ9"/>
<name>A0A168RMQ9_ABSGL</name>
<sequence length="225" mass="24934">MSKSTSGTHQHNDNTSRSDFPPPYSPSAPHSHHHQQQTAQSIPTSPVSSHDEVVPSYNPACAADPSAPSLYPTIPQQLPHQPLVTHHHHHPPAAPVSFPMPQPYNPPTQYHPPAGGHYGTIHYHNHTNPPPAGFHTIHIPHYRPHHPVVVEERRFPIGALLFVFGWMVPPLWILGACCCASSRNPYEAWWARLNLLMALLLLVSSIIYSTLAMLAGDWWVSSILG</sequence>
<protein>
    <submittedName>
        <fullName evidence="3">Uncharacterized protein</fullName>
    </submittedName>
</protein>
<dbReference type="AlphaFoldDB" id="A0A168RMQ9"/>
<evidence type="ECO:0000256" key="1">
    <source>
        <dbReference type="SAM" id="MobiDB-lite"/>
    </source>
</evidence>
<feature type="region of interest" description="Disordered" evidence="1">
    <location>
        <begin position="1"/>
        <end position="61"/>
    </location>
</feature>
<feature type="transmembrane region" description="Helical" evidence="2">
    <location>
        <begin position="157"/>
        <end position="181"/>
    </location>
</feature>
<dbReference type="OrthoDB" id="2289107at2759"/>
<gene>
    <name evidence="3" type="primary">ABSGL_12786.1 scaffold 13517</name>
</gene>
<feature type="compositionally biased region" description="Pro residues" evidence="1">
    <location>
        <begin position="92"/>
        <end position="107"/>
    </location>
</feature>
<organism evidence="3">
    <name type="scientific">Absidia glauca</name>
    <name type="common">Pin mould</name>
    <dbReference type="NCBI Taxonomy" id="4829"/>
    <lineage>
        <taxon>Eukaryota</taxon>
        <taxon>Fungi</taxon>
        <taxon>Fungi incertae sedis</taxon>
        <taxon>Mucoromycota</taxon>
        <taxon>Mucoromycotina</taxon>
        <taxon>Mucoromycetes</taxon>
        <taxon>Mucorales</taxon>
        <taxon>Cunninghamellaceae</taxon>
        <taxon>Absidia</taxon>
    </lineage>
</organism>
<keyword evidence="2" id="KW-0472">Membrane</keyword>
<keyword evidence="2" id="KW-1133">Transmembrane helix</keyword>
<dbReference type="Proteomes" id="UP000078561">
    <property type="component" value="Unassembled WGS sequence"/>
</dbReference>
<keyword evidence="4" id="KW-1185">Reference proteome</keyword>
<proteinExistence type="predicted"/>
<evidence type="ECO:0000313" key="4">
    <source>
        <dbReference type="Proteomes" id="UP000078561"/>
    </source>
</evidence>
<evidence type="ECO:0000256" key="2">
    <source>
        <dbReference type="SAM" id="Phobius"/>
    </source>
</evidence>
<evidence type="ECO:0000313" key="3">
    <source>
        <dbReference type="EMBL" id="SAM07147.1"/>
    </source>
</evidence>